<dbReference type="PANTHER" id="PTHR48100:SF62">
    <property type="entry name" value="GLUCOSYL-3-PHOSPHOGLYCERATE PHOSPHATASE"/>
    <property type="match status" value="1"/>
</dbReference>
<evidence type="ECO:0000256" key="2">
    <source>
        <dbReference type="PIRSR" id="PIRSR613078-2"/>
    </source>
</evidence>
<comment type="caution">
    <text evidence="4">The sequence shown here is derived from an EMBL/GenBank/DDBJ whole genome shotgun (WGS) entry which is preliminary data.</text>
</comment>
<dbReference type="CDD" id="cd07067">
    <property type="entry name" value="HP_PGM_like"/>
    <property type="match status" value="1"/>
</dbReference>
<dbReference type="InterPro" id="IPR050275">
    <property type="entry name" value="PGM_Phosphatase"/>
</dbReference>
<feature type="binding site" evidence="2">
    <location>
        <position position="112"/>
    </location>
    <ligand>
        <name>substrate</name>
    </ligand>
</feature>
<dbReference type="SUPFAM" id="SSF53254">
    <property type="entry name" value="Phosphoglycerate mutase-like"/>
    <property type="match status" value="1"/>
</dbReference>
<sequence>MEEDYIEGLDPERTLSTRVKSIIVVRHAESVANTEGIYQGQTYDTDLSELGKKQTKALANRLNDLELRKIITSPLKRTYKTAEAVASEIGCDVEINEMIIETNHGVWEGKPKSWITQNFPDIHELWQRKPSEVIFPEGEAFMDVVQRTLDFLENTNFGPKTLVVTHDNILRAMVSLINNLDIDKMWEIPLETAALNFFEVNTVDQKNMFRVLKLNDIEHLVGLRNNINFHAL</sequence>
<reference evidence="4 5" key="1">
    <citation type="journal article" date="2015" name="Nature">
        <title>rRNA introns, odd ribosomes, and small enigmatic genomes across a large radiation of phyla.</title>
        <authorList>
            <person name="Brown C.T."/>
            <person name="Hug L.A."/>
            <person name="Thomas B.C."/>
            <person name="Sharon I."/>
            <person name="Castelle C.J."/>
            <person name="Singh A."/>
            <person name="Wilkins M.J."/>
            <person name="Williams K.H."/>
            <person name="Banfield J.F."/>
        </authorList>
    </citation>
    <scope>NUCLEOTIDE SEQUENCE [LARGE SCALE GENOMIC DNA]</scope>
</reference>
<feature type="active site" description="Tele-phosphohistidine intermediate" evidence="1">
    <location>
        <position position="27"/>
    </location>
</feature>
<protein>
    <submittedName>
        <fullName evidence="4">Phosphoglycerate mutase</fullName>
    </submittedName>
</protein>
<proteinExistence type="predicted"/>
<dbReference type="InterPro" id="IPR029033">
    <property type="entry name" value="His_PPase_superfam"/>
</dbReference>
<evidence type="ECO:0000313" key="5">
    <source>
        <dbReference type="Proteomes" id="UP000034793"/>
    </source>
</evidence>
<dbReference type="Pfam" id="PF00300">
    <property type="entry name" value="His_Phos_1"/>
    <property type="match status" value="1"/>
</dbReference>
<name>A0A0G0PQE5_9BACT</name>
<dbReference type="PANTHER" id="PTHR48100">
    <property type="entry name" value="BROAD-SPECIFICITY PHOSPHATASE YOR283W-RELATED"/>
    <property type="match status" value="1"/>
</dbReference>
<feature type="site" description="Transition state stabilizer" evidence="3">
    <location>
        <position position="166"/>
    </location>
</feature>
<feature type="binding site" evidence="2">
    <location>
        <begin position="26"/>
        <end position="33"/>
    </location>
    <ligand>
        <name>substrate</name>
    </ligand>
</feature>
<evidence type="ECO:0000256" key="3">
    <source>
        <dbReference type="PIRSR" id="PIRSR613078-3"/>
    </source>
</evidence>
<evidence type="ECO:0000256" key="1">
    <source>
        <dbReference type="PIRSR" id="PIRSR613078-1"/>
    </source>
</evidence>
<dbReference type="AlphaFoldDB" id="A0A0G0PQE5"/>
<dbReference type="InterPro" id="IPR013078">
    <property type="entry name" value="His_Pase_superF_clade-1"/>
</dbReference>
<dbReference type="Gene3D" id="3.40.50.1240">
    <property type="entry name" value="Phosphoglycerate mutase-like"/>
    <property type="match status" value="1"/>
</dbReference>
<organism evidence="4 5">
    <name type="scientific">Candidatus Woesebacteria bacterium GW2011_GWA1_39_8</name>
    <dbReference type="NCBI Taxonomy" id="1618552"/>
    <lineage>
        <taxon>Bacteria</taxon>
        <taxon>Candidatus Woeseibacteriota</taxon>
    </lineage>
</organism>
<dbReference type="GO" id="GO:0016791">
    <property type="term" value="F:phosphatase activity"/>
    <property type="evidence" value="ECO:0007669"/>
    <property type="project" value="TreeGrafter"/>
</dbReference>
<dbReference type="EMBL" id="LBXL01000013">
    <property type="protein sequence ID" value="KKR30093.1"/>
    <property type="molecule type" value="Genomic_DNA"/>
</dbReference>
<evidence type="ECO:0000313" key="4">
    <source>
        <dbReference type="EMBL" id="KKR30093.1"/>
    </source>
</evidence>
<feature type="active site" description="Proton donor/acceptor" evidence="1">
    <location>
        <position position="101"/>
    </location>
</feature>
<dbReference type="GO" id="GO:0005737">
    <property type="term" value="C:cytoplasm"/>
    <property type="evidence" value="ECO:0007669"/>
    <property type="project" value="TreeGrafter"/>
</dbReference>
<dbReference type="SMART" id="SM00855">
    <property type="entry name" value="PGAM"/>
    <property type="match status" value="1"/>
</dbReference>
<gene>
    <name evidence="4" type="ORF">UT61_C0013G0007</name>
</gene>
<feature type="binding site" evidence="2">
    <location>
        <position position="77"/>
    </location>
    <ligand>
        <name>substrate</name>
    </ligand>
</feature>
<dbReference type="Proteomes" id="UP000034793">
    <property type="component" value="Unassembled WGS sequence"/>
</dbReference>
<accession>A0A0G0PQE5</accession>